<comment type="caution">
    <text evidence="1">The sequence shown here is derived from an EMBL/GenBank/DDBJ whole genome shotgun (WGS) entry which is preliminary data.</text>
</comment>
<sequence length="66" mass="7542">MSTWTYHLRRGDYSRWLADSVKDEELSAEVAEVEQDPGDSVDDARKRVRELIEARYTAPAEPSGMV</sequence>
<proteinExistence type="predicted"/>
<gene>
    <name evidence="1" type="ORF">ACFFRH_28805</name>
</gene>
<evidence type="ECO:0000313" key="2">
    <source>
        <dbReference type="Proteomes" id="UP001589610"/>
    </source>
</evidence>
<dbReference type="RefSeq" id="WP_344746900.1">
    <property type="nucleotide sequence ID" value="NZ_BAAAWW010000109.1"/>
</dbReference>
<protein>
    <submittedName>
        <fullName evidence="1">Uncharacterized protein</fullName>
    </submittedName>
</protein>
<name>A0ABV5TMM4_9ACTN</name>
<organism evidence="1 2">
    <name type="scientific">Streptosporangium vulgare</name>
    <dbReference type="NCBI Taxonomy" id="46190"/>
    <lineage>
        <taxon>Bacteria</taxon>
        <taxon>Bacillati</taxon>
        <taxon>Actinomycetota</taxon>
        <taxon>Actinomycetes</taxon>
        <taxon>Streptosporangiales</taxon>
        <taxon>Streptosporangiaceae</taxon>
        <taxon>Streptosporangium</taxon>
    </lineage>
</organism>
<dbReference type="Proteomes" id="UP001589610">
    <property type="component" value="Unassembled WGS sequence"/>
</dbReference>
<evidence type="ECO:0000313" key="1">
    <source>
        <dbReference type="EMBL" id="MFB9679501.1"/>
    </source>
</evidence>
<reference evidence="1 2" key="1">
    <citation type="submission" date="2024-09" db="EMBL/GenBank/DDBJ databases">
        <authorList>
            <person name="Sun Q."/>
            <person name="Mori K."/>
        </authorList>
    </citation>
    <scope>NUCLEOTIDE SEQUENCE [LARGE SCALE GENOMIC DNA]</scope>
    <source>
        <strain evidence="1 2">JCM 3028</strain>
    </source>
</reference>
<dbReference type="EMBL" id="JBHMBS010000016">
    <property type="protein sequence ID" value="MFB9679501.1"/>
    <property type="molecule type" value="Genomic_DNA"/>
</dbReference>
<accession>A0ABV5TMM4</accession>
<keyword evidence="2" id="KW-1185">Reference proteome</keyword>